<dbReference type="Proteomes" id="UP000235145">
    <property type="component" value="Unassembled WGS sequence"/>
</dbReference>
<name>A0A9R1W4V9_LACSA</name>
<comment type="caution">
    <text evidence="1">The sequence shown here is derived from an EMBL/GenBank/DDBJ whole genome shotgun (WGS) entry which is preliminary data.</text>
</comment>
<accession>A0A9R1W4V9</accession>
<organism evidence="1 2">
    <name type="scientific">Lactuca sativa</name>
    <name type="common">Garden lettuce</name>
    <dbReference type="NCBI Taxonomy" id="4236"/>
    <lineage>
        <taxon>Eukaryota</taxon>
        <taxon>Viridiplantae</taxon>
        <taxon>Streptophyta</taxon>
        <taxon>Embryophyta</taxon>
        <taxon>Tracheophyta</taxon>
        <taxon>Spermatophyta</taxon>
        <taxon>Magnoliopsida</taxon>
        <taxon>eudicotyledons</taxon>
        <taxon>Gunneridae</taxon>
        <taxon>Pentapetalae</taxon>
        <taxon>asterids</taxon>
        <taxon>campanulids</taxon>
        <taxon>Asterales</taxon>
        <taxon>Asteraceae</taxon>
        <taxon>Cichorioideae</taxon>
        <taxon>Cichorieae</taxon>
        <taxon>Lactucinae</taxon>
        <taxon>Lactuca</taxon>
    </lineage>
</organism>
<keyword evidence="2" id="KW-1185">Reference proteome</keyword>
<evidence type="ECO:0000313" key="2">
    <source>
        <dbReference type="Proteomes" id="UP000235145"/>
    </source>
</evidence>
<dbReference type="AlphaFoldDB" id="A0A9R1W4V9"/>
<evidence type="ECO:0000313" key="1">
    <source>
        <dbReference type="EMBL" id="KAJ0217214.1"/>
    </source>
</evidence>
<proteinExistence type="predicted"/>
<dbReference type="EMBL" id="NBSK02000003">
    <property type="protein sequence ID" value="KAJ0217214.1"/>
    <property type="molecule type" value="Genomic_DNA"/>
</dbReference>
<reference evidence="1 2" key="1">
    <citation type="journal article" date="2017" name="Nat. Commun.">
        <title>Genome assembly with in vitro proximity ligation data and whole-genome triplication in lettuce.</title>
        <authorList>
            <person name="Reyes-Chin-Wo S."/>
            <person name="Wang Z."/>
            <person name="Yang X."/>
            <person name="Kozik A."/>
            <person name="Arikit S."/>
            <person name="Song C."/>
            <person name="Xia L."/>
            <person name="Froenicke L."/>
            <person name="Lavelle D.O."/>
            <person name="Truco M.J."/>
            <person name="Xia R."/>
            <person name="Zhu S."/>
            <person name="Xu C."/>
            <person name="Xu H."/>
            <person name="Xu X."/>
            <person name="Cox K."/>
            <person name="Korf I."/>
            <person name="Meyers B.C."/>
            <person name="Michelmore R.W."/>
        </authorList>
    </citation>
    <scope>NUCLEOTIDE SEQUENCE [LARGE SCALE GENOMIC DNA]</scope>
    <source>
        <strain evidence="2">cv. Salinas</strain>
        <tissue evidence="1">Seedlings</tissue>
    </source>
</reference>
<gene>
    <name evidence="1" type="ORF">LSAT_V11C300134330</name>
</gene>
<sequence>MNTYKIPNVHTKEKKEEIQSVIRELEFAMEFCIDRLMNDFDKLILFRNDMNEKMKKVDNETKNAKSMKNTKVIETLMGMEQKEKVNILAPTLINNQGVRKTKKIMKGKKKIGAEKAKKNERKCLKCGKYIKYDTSEKHDAHNCHKFATEEARSNV</sequence>
<protein>
    <submittedName>
        <fullName evidence="1">Uncharacterized protein</fullName>
    </submittedName>
</protein>